<dbReference type="CDD" id="cd00092">
    <property type="entry name" value="HTH_CRP"/>
    <property type="match status" value="1"/>
</dbReference>
<dbReference type="CDD" id="cd00038">
    <property type="entry name" value="CAP_ED"/>
    <property type="match status" value="1"/>
</dbReference>
<dbReference type="Gene3D" id="1.10.10.10">
    <property type="entry name" value="Winged helix-like DNA-binding domain superfamily/Winged helix DNA-binding domain"/>
    <property type="match status" value="1"/>
</dbReference>
<dbReference type="Proteomes" id="UP000469385">
    <property type="component" value="Unassembled WGS sequence"/>
</dbReference>
<evidence type="ECO:0000256" key="2">
    <source>
        <dbReference type="ARBA" id="ARBA00023125"/>
    </source>
</evidence>
<keyword evidence="7" id="KW-1185">Reference proteome</keyword>
<evidence type="ECO:0000313" key="7">
    <source>
        <dbReference type="Proteomes" id="UP000469385"/>
    </source>
</evidence>
<dbReference type="Pfam" id="PF13545">
    <property type="entry name" value="HTH_Crp_2"/>
    <property type="match status" value="1"/>
</dbReference>
<dbReference type="FunFam" id="1.10.10.10:FF:000028">
    <property type="entry name" value="Fumarate/nitrate reduction transcriptional regulator Fnr"/>
    <property type="match status" value="1"/>
</dbReference>
<feature type="compositionally biased region" description="Basic and acidic residues" evidence="4">
    <location>
        <begin position="44"/>
        <end position="55"/>
    </location>
</feature>
<dbReference type="InterPro" id="IPR050397">
    <property type="entry name" value="Env_Response_Regulators"/>
</dbReference>
<dbReference type="InterPro" id="IPR012318">
    <property type="entry name" value="HTH_CRP"/>
</dbReference>
<dbReference type="Pfam" id="PF00027">
    <property type="entry name" value="cNMP_binding"/>
    <property type="match status" value="1"/>
</dbReference>
<dbReference type="InterPro" id="IPR014710">
    <property type="entry name" value="RmlC-like_jellyroll"/>
</dbReference>
<dbReference type="RefSeq" id="WP_157400205.1">
    <property type="nucleotide sequence ID" value="NZ_WSEL01000009.1"/>
</dbReference>
<evidence type="ECO:0000256" key="3">
    <source>
        <dbReference type="ARBA" id="ARBA00023163"/>
    </source>
</evidence>
<dbReference type="SUPFAM" id="SSF46785">
    <property type="entry name" value="Winged helix' DNA-binding domain"/>
    <property type="match status" value="1"/>
</dbReference>
<comment type="caution">
    <text evidence="6">The sequence shown here is derived from an EMBL/GenBank/DDBJ whole genome shotgun (WGS) entry which is preliminary data.</text>
</comment>
<name>A0A6N8IYW5_9BURK</name>
<dbReference type="InterPro" id="IPR018490">
    <property type="entry name" value="cNMP-bd_dom_sf"/>
</dbReference>
<dbReference type="SMART" id="SM00419">
    <property type="entry name" value="HTH_CRP"/>
    <property type="match status" value="1"/>
</dbReference>
<keyword evidence="1" id="KW-0805">Transcription regulation</keyword>
<feature type="domain" description="HTH crp-type" evidence="5">
    <location>
        <begin position="189"/>
        <end position="262"/>
    </location>
</feature>
<reference evidence="6 7" key="1">
    <citation type="submission" date="2019-12" db="EMBL/GenBank/DDBJ databases">
        <authorList>
            <person name="Huq M.A."/>
        </authorList>
    </citation>
    <scope>NUCLEOTIDE SEQUENCE [LARGE SCALE GENOMIC DNA]</scope>
    <source>
        <strain evidence="6 7">MAH-25</strain>
    </source>
</reference>
<dbReference type="GO" id="GO:0003700">
    <property type="term" value="F:DNA-binding transcription factor activity"/>
    <property type="evidence" value="ECO:0007669"/>
    <property type="project" value="InterPro"/>
</dbReference>
<evidence type="ECO:0000259" key="5">
    <source>
        <dbReference type="PROSITE" id="PS51063"/>
    </source>
</evidence>
<dbReference type="PANTHER" id="PTHR24567:SF75">
    <property type="entry name" value="FUMARATE AND NITRATE REDUCTION REGULATORY PROTEIN"/>
    <property type="match status" value="1"/>
</dbReference>
<evidence type="ECO:0000256" key="1">
    <source>
        <dbReference type="ARBA" id="ARBA00023015"/>
    </source>
</evidence>
<keyword evidence="2" id="KW-0238">DNA-binding</keyword>
<dbReference type="Gene3D" id="2.60.120.10">
    <property type="entry name" value="Jelly Rolls"/>
    <property type="match status" value="1"/>
</dbReference>
<proteinExistence type="predicted"/>
<dbReference type="PROSITE" id="PS51063">
    <property type="entry name" value="HTH_CRP_2"/>
    <property type="match status" value="1"/>
</dbReference>
<dbReference type="PRINTS" id="PR00034">
    <property type="entry name" value="HTHCRP"/>
</dbReference>
<dbReference type="GO" id="GO:0005829">
    <property type="term" value="C:cytosol"/>
    <property type="evidence" value="ECO:0007669"/>
    <property type="project" value="TreeGrafter"/>
</dbReference>
<dbReference type="InterPro" id="IPR036390">
    <property type="entry name" value="WH_DNA-bd_sf"/>
</dbReference>
<dbReference type="EMBL" id="WSEL01000009">
    <property type="protein sequence ID" value="MVQ32229.1"/>
    <property type="molecule type" value="Genomic_DNA"/>
</dbReference>
<dbReference type="SUPFAM" id="SSF51206">
    <property type="entry name" value="cAMP-binding domain-like"/>
    <property type="match status" value="1"/>
</dbReference>
<sequence>MPITAIPVGSLTSPLSPWPQPAAPEVRIPFRARGEAGEARPPPRPREQDLSDEALRPGLPARSSGLLDGAAFVLRRIKIGQPAYLEGDALQSLFAVLRGSFKASVLLRDGRDQVTGFWMAGDLMGMDGIAGGAHALTATALEDSDVWVLPFTGMQAMSAQGPQWQEAMCRALAQEVVREYRHMQVLGGTNTETRLAYFLLEMSDAMQARGYSATEFHLRMSRAEIGSYLGVALETVSRTLSAFQQLGIIGVHKRHITIHSLDALRAVRDGEGLRALPD</sequence>
<dbReference type="InterPro" id="IPR018335">
    <property type="entry name" value="Tscrpt_reg_HTH_Crp-type_CS"/>
</dbReference>
<dbReference type="GO" id="GO:0003677">
    <property type="term" value="F:DNA binding"/>
    <property type="evidence" value="ECO:0007669"/>
    <property type="project" value="UniProtKB-KW"/>
</dbReference>
<dbReference type="InterPro" id="IPR000595">
    <property type="entry name" value="cNMP-bd_dom"/>
</dbReference>
<keyword evidence="3" id="KW-0804">Transcription</keyword>
<gene>
    <name evidence="6" type="ORF">GON04_22430</name>
</gene>
<dbReference type="PROSITE" id="PS00042">
    <property type="entry name" value="HTH_CRP_1"/>
    <property type="match status" value="1"/>
</dbReference>
<organism evidence="6 7">
    <name type="scientific">Ramlibacter pinisoli</name>
    <dbReference type="NCBI Taxonomy" id="2682844"/>
    <lineage>
        <taxon>Bacteria</taxon>
        <taxon>Pseudomonadati</taxon>
        <taxon>Pseudomonadota</taxon>
        <taxon>Betaproteobacteria</taxon>
        <taxon>Burkholderiales</taxon>
        <taxon>Comamonadaceae</taxon>
        <taxon>Ramlibacter</taxon>
    </lineage>
</organism>
<feature type="region of interest" description="Disordered" evidence="4">
    <location>
        <begin position="1"/>
        <end position="58"/>
    </location>
</feature>
<evidence type="ECO:0000256" key="4">
    <source>
        <dbReference type="SAM" id="MobiDB-lite"/>
    </source>
</evidence>
<protein>
    <submittedName>
        <fullName evidence="6">Helix-turn-helix domain-containing protein</fullName>
    </submittedName>
</protein>
<dbReference type="AlphaFoldDB" id="A0A6N8IYW5"/>
<evidence type="ECO:0000313" key="6">
    <source>
        <dbReference type="EMBL" id="MVQ32229.1"/>
    </source>
</evidence>
<dbReference type="PANTHER" id="PTHR24567">
    <property type="entry name" value="CRP FAMILY TRANSCRIPTIONAL REGULATORY PROTEIN"/>
    <property type="match status" value="1"/>
</dbReference>
<accession>A0A6N8IYW5</accession>
<dbReference type="InterPro" id="IPR036388">
    <property type="entry name" value="WH-like_DNA-bd_sf"/>
</dbReference>